<dbReference type="Proteomes" id="UP000030671">
    <property type="component" value="Unassembled WGS sequence"/>
</dbReference>
<organism evidence="1 2">
    <name type="scientific">Heterobasidion irregulare (strain TC 32-1)</name>
    <dbReference type="NCBI Taxonomy" id="747525"/>
    <lineage>
        <taxon>Eukaryota</taxon>
        <taxon>Fungi</taxon>
        <taxon>Dikarya</taxon>
        <taxon>Basidiomycota</taxon>
        <taxon>Agaricomycotina</taxon>
        <taxon>Agaricomycetes</taxon>
        <taxon>Russulales</taxon>
        <taxon>Bondarzewiaceae</taxon>
        <taxon>Heterobasidion</taxon>
        <taxon>Heterobasidion annosum species complex</taxon>
    </lineage>
</organism>
<dbReference type="GeneID" id="20666270"/>
<dbReference type="InParanoid" id="W4JX15"/>
<protein>
    <submittedName>
        <fullName evidence="1">Uncharacterized protein</fullName>
    </submittedName>
</protein>
<dbReference type="EMBL" id="KI925462">
    <property type="protein sequence ID" value="ETW78102.1"/>
    <property type="molecule type" value="Genomic_DNA"/>
</dbReference>
<dbReference type="AlphaFoldDB" id="W4JX15"/>
<evidence type="ECO:0000313" key="2">
    <source>
        <dbReference type="Proteomes" id="UP000030671"/>
    </source>
</evidence>
<accession>W4JX15</accession>
<dbReference type="RefSeq" id="XP_009550103.1">
    <property type="nucleotide sequence ID" value="XM_009551808.1"/>
</dbReference>
<name>W4JX15_HETIT</name>
<reference evidence="1 2" key="1">
    <citation type="journal article" date="2012" name="New Phytol.">
        <title>Insight into trade-off between wood decay and parasitism from the genome of a fungal forest pathogen.</title>
        <authorList>
            <person name="Olson A."/>
            <person name="Aerts A."/>
            <person name="Asiegbu F."/>
            <person name="Belbahri L."/>
            <person name="Bouzid O."/>
            <person name="Broberg A."/>
            <person name="Canback B."/>
            <person name="Coutinho P.M."/>
            <person name="Cullen D."/>
            <person name="Dalman K."/>
            <person name="Deflorio G."/>
            <person name="van Diepen L.T."/>
            <person name="Dunand C."/>
            <person name="Duplessis S."/>
            <person name="Durling M."/>
            <person name="Gonthier P."/>
            <person name="Grimwood J."/>
            <person name="Fossdal C.G."/>
            <person name="Hansson D."/>
            <person name="Henrissat B."/>
            <person name="Hietala A."/>
            <person name="Himmelstrand K."/>
            <person name="Hoffmeister D."/>
            <person name="Hogberg N."/>
            <person name="James T.Y."/>
            <person name="Karlsson M."/>
            <person name="Kohler A."/>
            <person name="Kues U."/>
            <person name="Lee Y.H."/>
            <person name="Lin Y.C."/>
            <person name="Lind M."/>
            <person name="Lindquist E."/>
            <person name="Lombard V."/>
            <person name="Lucas S."/>
            <person name="Lunden K."/>
            <person name="Morin E."/>
            <person name="Murat C."/>
            <person name="Park J."/>
            <person name="Raffaello T."/>
            <person name="Rouze P."/>
            <person name="Salamov A."/>
            <person name="Schmutz J."/>
            <person name="Solheim H."/>
            <person name="Stahlberg J."/>
            <person name="Velez H."/>
            <person name="de Vries R.P."/>
            <person name="Wiebenga A."/>
            <person name="Woodward S."/>
            <person name="Yakovlev I."/>
            <person name="Garbelotto M."/>
            <person name="Martin F."/>
            <person name="Grigoriev I.V."/>
            <person name="Stenlid J."/>
        </authorList>
    </citation>
    <scope>NUCLEOTIDE SEQUENCE [LARGE SCALE GENOMIC DNA]</scope>
    <source>
        <strain evidence="1 2">TC 32-1</strain>
    </source>
</reference>
<dbReference type="HOGENOM" id="CLU_2967252_0_0_1"/>
<dbReference type="KEGG" id="hir:HETIRDRAFT_107709"/>
<evidence type="ECO:0000313" key="1">
    <source>
        <dbReference type="EMBL" id="ETW78102.1"/>
    </source>
</evidence>
<keyword evidence="2" id="KW-1185">Reference proteome</keyword>
<proteinExistence type="predicted"/>
<gene>
    <name evidence="1" type="ORF">HETIRDRAFT_107709</name>
</gene>
<feature type="non-terminal residue" evidence="1">
    <location>
        <position position="59"/>
    </location>
</feature>
<sequence>MTHRGLAVEIPPAYIYTYLANVVCATVPTDGVLERSDVRSPRVRDHHPRTLYRAQYSGY</sequence>